<dbReference type="AlphaFoldDB" id="L1JC48"/>
<dbReference type="Pfam" id="PF05721">
    <property type="entry name" value="PhyH"/>
    <property type="match status" value="1"/>
</dbReference>
<dbReference type="GeneID" id="17302718"/>
<protein>
    <recommendedName>
        <fullName evidence="5">Phytanoyl-CoA dioxygenase</fullName>
    </recommendedName>
</protein>
<dbReference type="OMA" id="HWSPPQP"/>
<accession>L1JC48</accession>
<reference evidence="2 4" key="1">
    <citation type="journal article" date="2012" name="Nature">
        <title>Algal genomes reveal evolutionary mosaicism and the fate of nucleomorphs.</title>
        <authorList>
            <consortium name="DOE Joint Genome Institute"/>
            <person name="Curtis B.A."/>
            <person name="Tanifuji G."/>
            <person name="Burki F."/>
            <person name="Gruber A."/>
            <person name="Irimia M."/>
            <person name="Maruyama S."/>
            <person name="Arias M.C."/>
            <person name="Ball S.G."/>
            <person name="Gile G.H."/>
            <person name="Hirakawa Y."/>
            <person name="Hopkins J.F."/>
            <person name="Kuo A."/>
            <person name="Rensing S.A."/>
            <person name="Schmutz J."/>
            <person name="Symeonidi A."/>
            <person name="Elias M."/>
            <person name="Eveleigh R.J."/>
            <person name="Herman E.K."/>
            <person name="Klute M.J."/>
            <person name="Nakayama T."/>
            <person name="Obornik M."/>
            <person name="Reyes-Prieto A."/>
            <person name="Armbrust E.V."/>
            <person name="Aves S.J."/>
            <person name="Beiko R.G."/>
            <person name="Coutinho P."/>
            <person name="Dacks J.B."/>
            <person name="Durnford D.G."/>
            <person name="Fast N.M."/>
            <person name="Green B.R."/>
            <person name="Grisdale C.J."/>
            <person name="Hempel F."/>
            <person name="Henrissat B."/>
            <person name="Hoppner M.P."/>
            <person name="Ishida K."/>
            <person name="Kim E."/>
            <person name="Koreny L."/>
            <person name="Kroth P.G."/>
            <person name="Liu Y."/>
            <person name="Malik S.B."/>
            <person name="Maier U.G."/>
            <person name="McRose D."/>
            <person name="Mock T."/>
            <person name="Neilson J.A."/>
            <person name="Onodera N.T."/>
            <person name="Poole A.M."/>
            <person name="Pritham E.J."/>
            <person name="Richards T.A."/>
            <person name="Rocap G."/>
            <person name="Roy S.W."/>
            <person name="Sarai C."/>
            <person name="Schaack S."/>
            <person name="Shirato S."/>
            <person name="Slamovits C.H."/>
            <person name="Spencer D.F."/>
            <person name="Suzuki S."/>
            <person name="Worden A.Z."/>
            <person name="Zauner S."/>
            <person name="Barry K."/>
            <person name="Bell C."/>
            <person name="Bharti A.K."/>
            <person name="Crow J.A."/>
            <person name="Grimwood J."/>
            <person name="Kramer R."/>
            <person name="Lindquist E."/>
            <person name="Lucas S."/>
            <person name="Salamov A."/>
            <person name="McFadden G.I."/>
            <person name="Lane C.E."/>
            <person name="Keeling P.J."/>
            <person name="Gray M.W."/>
            <person name="Grigoriev I.V."/>
            <person name="Archibald J.M."/>
        </authorList>
    </citation>
    <scope>NUCLEOTIDE SEQUENCE</scope>
    <source>
        <strain evidence="2 4">CCMP2712</strain>
    </source>
</reference>
<dbReference type="PANTHER" id="PTHR20883">
    <property type="entry name" value="PHYTANOYL-COA DIOXYGENASE DOMAIN CONTAINING 1"/>
    <property type="match status" value="1"/>
</dbReference>
<dbReference type="Gene3D" id="2.60.120.620">
    <property type="entry name" value="q2cbj1_9rhob like domain"/>
    <property type="match status" value="1"/>
</dbReference>
<gene>
    <name evidence="2" type="ORF">GUITHDRAFT_108157</name>
</gene>
<dbReference type="EMBL" id="JH992996">
    <property type="protein sequence ID" value="EKX46123.1"/>
    <property type="molecule type" value="Genomic_DNA"/>
</dbReference>
<dbReference type="PANTHER" id="PTHR20883:SF49">
    <property type="entry name" value="PHYTANOYL-COA DIOXYGENASE"/>
    <property type="match status" value="1"/>
</dbReference>
<keyword evidence="4" id="KW-1185">Reference proteome</keyword>
<comment type="cofactor">
    <cofactor evidence="1">
        <name>Fe cation</name>
        <dbReference type="ChEBI" id="CHEBI:24875"/>
    </cofactor>
</comment>
<evidence type="ECO:0008006" key="5">
    <source>
        <dbReference type="Google" id="ProtNLM"/>
    </source>
</evidence>
<sequence length="343" mass="38719">MREDSDWFKHEGSSSQVEGFEEARLAASAVAEECQARPTFTNVDVHACLEFERQGHVGLRSLFAAGEVEGLKQAVVNRFQAEKFKAYTQKMRLFAEDDDDEELRKAAQNCRTEEDAEKLLKTWCEENDAVVPFLQAFNVHRGSSEDSEAIMSFVRDNSMGKIAAELMGVRGTMLYQTSIFYKEAGHGETSWHADLATSPWDTNAMITCWIPLTPIETLDDSPLEFASGSHRDVALPYWYTNEGMEDPSGDPREYDVHNHAPLQLGDCTWHHGWLFHAAPPNLGKQDRIALAVSFVSVDAHVLGSKKLRRRPEREDMESYSEWIGEVTPGSPARHHLLPIIYES</sequence>
<dbReference type="eggNOG" id="ENOG502RXRT">
    <property type="taxonomic scope" value="Eukaryota"/>
</dbReference>
<dbReference type="Proteomes" id="UP000011087">
    <property type="component" value="Unassembled WGS sequence"/>
</dbReference>
<dbReference type="RefSeq" id="XP_005833103.1">
    <property type="nucleotide sequence ID" value="XM_005833046.1"/>
</dbReference>
<dbReference type="EnsemblProtists" id="EKX46123">
    <property type="protein sequence ID" value="EKX46123"/>
    <property type="gene ID" value="GUITHDRAFT_108157"/>
</dbReference>
<dbReference type="InterPro" id="IPR008775">
    <property type="entry name" value="Phytyl_CoA_dOase-like"/>
</dbReference>
<dbReference type="SUPFAM" id="SSF51197">
    <property type="entry name" value="Clavaminate synthase-like"/>
    <property type="match status" value="1"/>
</dbReference>
<name>L1JC48_GUITC</name>
<dbReference type="HOGENOM" id="CLU_048953_1_0_1"/>
<proteinExistence type="predicted"/>
<dbReference type="PaxDb" id="55529-EKX46123"/>
<dbReference type="KEGG" id="gtt:GUITHDRAFT_108157"/>
<reference evidence="3" key="3">
    <citation type="submission" date="2016-03" db="UniProtKB">
        <authorList>
            <consortium name="EnsemblProtists"/>
        </authorList>
    </citation>
    <scope>IDENTIFICATION</scope>
</reference>
<dbReference type="OrthoDB" id="445007at2759"/>
<evidence type="ECO:0000313" key="4">
    <source>
        <dbReference type="Proteomes" id="UP000011087"/>
    </source>
</evidence>
<reference evidence="4" key="2">
    <citation type="submission" date="2012-11" db="EMBL/GenBank/DDBJ databases">
        <authorList>
            <person name="Kuo A."/>
            <person name="Curtis B.A."/>
            <person name="Tanifuji G."/>
            <person name="Burki F."/>
            <person name="Gruber A."/>
            <person name="Irimia M."/>
            <person name="Maruyama S."/>
            <person name="Arias M.C."/>
            <person name="Ball S.G."/>
            <person name="Gile G.H."/>
            <person name="Hirakawa Y."/>
            <person name="Hopkins J.F."/>
            <person name="Rensing S.A."/>
            <person name="Schmutz J."/>
            <person name="Symeonidi A."/>
            <person name="Elias M."/>
            <person name="Eveleigh R.J."/>
            <person name="Herman E.K."/>
            <person name="Klute M.J."/>
            <person name="Nakayama T."/>
            <person name="Obornik M."/>
            <person name="Reyes-Prieto A."/>
            <person name="Armbrust E.V."/>
            <person name="Aves S.J."/>
            <person name="Beiko R.G."/>
            <person name="Coutinho P."/>
            <person name="Dacks J.B."/>
            <person name="Durnford D.G."/>
            <person name="Fast N.M."/>
            <person name="Green B.R."/>
            <person name="Grisdale C."/>
            <person name="Hempe F."/>
            <person name="Henrissat B."/>
            <person name="Hoppner M.P."/>
            <person name="Ishida K.-I."/>
            <person name="Kim E."/>
            <person name="Koreny L."/>
            <person name="Kroth P.G."/>
            <person name="Liu Y."/>
            <person name="Malik S.-B."/>
            <person name="Maier U.G."/>
            <person name="McRose D."/>
            <person name="Mock T."/>
            <person name="Neilson J.A."/>
            <person name="Onodera N.T."/>
            <person name="Poole A.M."/>
            <person name="Pritham E.J."/>
            <person name="Richards T.A."/>
            <person name="Rocap G."/>
            <person name="Roy S.W."/>
            <person name="Sarai C."/>
            <person name="Schaack S."/>
            <person name="Shirato S."/>
            <person name="Slamovits C.H."/>
            <person name="Spencer D.F."/>
            <person name="Suzuki S."/>
            <person name="Worden A.Z."/>
            <person name="Zauner S."/>
            <person name="Barry K."/>
            <person name="Bell C."/>
            <person name="Bharti A.K."/>
            <person name="Crow J.A."/>
            <person name="Grimwood J."/>
            <person name="Kramer R."/>
            <person name="Lindquist E."/>
            <person name="Lucas S."/>
            <person name="Salamov A."/>
            <person name="McFadden G.I."/>
            <person name="Lane C.E."/>
            <person name="Keeling P.J."/>
            <person name="Gray M.W."/>
            <person name="Grigoriev I.V."/>
            <person name="Archibald J.M."/>
        </authorList>
    </citation>
    <scope>NUCLEOTIDE SEQUENCE</scope>
    <source>
        <strain evidence="4">CCMP2712</strain>
    </source>
</reference>
<evidence type="ECO:0000313" key="3">
    <source>
        <dbReference type="EnsemblProtists" id="EKX46123"/>
    </source>
</evidence>
<evidence type="ECO:0000313" key="2">
    <source>
        <dbReference type="EMBL" id="EKX46123.1"/>
    </source>
</evidence>
<evidence type="ECO:0000256" key="1">
    <source>
        <dbReference type="ARBA" id="ARBA00001962"/>
    </source>
</evidence>
<organism evidence="2">
    <name type="scientific">Guillardia theta (strain CCMP2712)</name>
    <name type="common">Cryptophyte</name>
    <dbReference type="NCBI Taxonomy" id="905079"/>
    <lineage>
        <taxon>Eukaryota</taxon>
        <taxon>Cryptophyceae</taxon>
        <taxon>Pyrenomonadales</taxon>
        <taxon>Geminigeraceae</taxon>
        <taxon>Guillardia</taxon>
    </lineage>
</organism>